<protein>
    <submittedName>
        <fullName evidence="2">Uncharacterized protein</fullName>
    </submittedName>
</protein>
<dbReference type="AlphaFoldDB" id="A0A6A5UQJ1"/>
<feature type="compositionally biased region" description="Basic and acidic residues" evidence="1">
    <location>
        <begin position="41"/>
        <end position="52"/>
    </location>
</feature>
<feature type="non-terminal residue" evidence="2">
    <location>
        <position position="1"/>
    </location>
</feature>
<evidence type="ECO:0000256" key="1">
    <source>
        <dbReference type="SAM" id="MobiDB-lite"/>
    </source>
</evidence>
<dbReference type="EMBL" id="ML976749">
    <property type="protein sequence ID" value="KAF1966209.1"/>
    <property type="molecule type" value="Genomic_DNA"/>
</dbReference>
<accession>A0A6A5UQJ1</accession>
<proteinExistence type="predicted"/>
<reference evidence="2" key="1">
    <citation type="journal article" date="2020" name="Stud. Mycol.">
        <title>101 Dothideomycetes genomes: a test case for predicting lifestyles and emergence of pathogens.</title>
        <authorList>
            <person name="Haridas S."/>
            <person name="Albert R."/>
            <person name="Binder M."/>
            <person name="Bloem J."/>
            <person name="Labutti K."/>
            <person name="Salamov A."/>
            <person name="Andreopoulos B."/>
            <person name="Baker S."/>
            <person name="Barry K."/>
            <person name="Bills G."/>
            <person name="Bluhm B."/>
            <person name="Cannon C."/>
            <person name="Castanera R."/>
            <person name="Culley D."/>
            <person name="Daum C."/>
            <person name="Ezra D."/>
            <person name="Gonzalez J."/>
            <person name="Henrissat B."/>
            <person name="Kuo A."/>
            <person name="Liang C."/>
            <person name="Lipzen A."/>
            <person name="Lutzoni F."/>
            <person name="Magnuson J."/>
            <person name="Mondo S."/>
            <person name="Nolan M."/>
            <person name="Ohm R."/>
            <person name="Pangilinan J."/>
            <person name="Park H.-J."/>
            <person name="Ramirez L."/>
            <person name="Alfaro M."/>
            <person name="Sun H."/>
            <person name="Tritt A."/>
            <person name="Yoshinaga Y."/>
            <person name="Zwiers L.-H."/>
            <person name="Turgeon B."/>
            <person name="Goodwin S."/>
            <person name="Spatafora J."/>
            <person name="Crous P."/>
            <person name="Grigoriev I."/>
        </authorList>
    </citation>
    <scope>NUCLEOTIDE SEQUENCE</scope>
    <source>
        <strain evidence="2">CBS 107.79</strain>
    </source>
</reference>
<dbReference type="Proteomes" id="UP000800036">
    <property type="component" value="Unassembled WGS sequence"/>
</dbReference>
<gene>
    <name evidence="2" type="ORF">BU23DRAFT_487265</name>
</gene>
<evidence type="ECO:0000313" key="2">
    <source>
        <dbReference type="EMBL" id="KAF1966209.1"/>
    </source>
</evidence>
<name>A0A6A5UQJ1_9PLEO</name>
<sequence>KRKASQPSAQSKKRPKRVVNAIDVGEASEGASAALSKSTRSGRDIKLLNRFK</sequence>
<evidence type="ECO:0000313" key="3">
    <source>
        <dbReference type="Proteomes" id="UP000800036"/>
    </source>
</evidence>
<organism evidence="2 3">
    <name type="scientific">Bimuria novae-zelandiae CBS 107.79</name>
    <dbReference type="NCBI Taxonomy" id="1447943"/>
    <lineage>
        <taxon>Eukaryota</taxon>
        <taxon>Fungi</taxon>
        <taxon>Dikarya</taxon>
        <taxon>Ascomycota</taxon>
        <taxon>Pezizomycotina</taxon>
        <taxon>Dothideomycetes</taxon>
        <taxon>Pleosporomycetidae</taxon>
        <taxon>Pleosporales</taxon>
        <taxon>Massarineae</taxon>
        <taxon>Didymosphaeriaceae</taxon>
        <taxon>Bimuria</taxon>
    </lineage>
</organism>
<keyword evidence="3" id="KW-1185">Reference proteome</keyword>
<feature type="region of interest" description="Disordered" evidence="1">
    <location>
        <begin position="30"/>
        <end position="52"/>
    </location>
</feature>